<evidence type="ECO:0000313" key="7">
    <source>
        <dbReference type="Proteomes" id="UP000262712"/>
    </source>
</evidence>
<reference evidence="5 6" key="1">
    <citation type="submission" date="2017-09" db="EMBL/GenBank/DDBJ databases">
        <title>Arcobacter canalis sp. nov., a new species isolated from a water canal contaminated with urban sewage.</title>
        <authorList>
            <person name="Perez-Cataluna A."/>
            <person name="Salas-Masso N."/>
            <person name="Figueras M.J."/>
        </authorList>
    </citation>
    <scope>NUCLEOTIDE SEQUENCE [LARGE SCALE GENOMIC DNA]</scope>
    <source>
        <strain evidence="5 6">F98-3</strain>
    </source>
</reference>
<organism evidence="5 6">
    <name type="scientific">Malaciobacter molluscorum LMG 25693</name>
    <dbReference type="NCBI Taxonomy" id="870501"/>
    <lineage>
        <taxon>Bacteria</taxon>
        <taxon>Pseudomonadati</taxon>
        <taxon>Campylobacterota</taxon>
        <taxon>Epsilonproteobacteria</taxon>
        <taxon>Campylobacterales</taxon>
        <taxon>Arcobacteraceae</taxon>
        <taxon>Malaciobacter</taxon>
    </lineage>
</organism>
<keyword evidence="2" id="KW-0732">Signal</keyword>
<keyword evidence="6" id="KW-1185">Reference proteome</keyword>
<dbReference type="InterPro" id="IPR028082">
    <property type="entry name" value="Peripla_BP_I"/>
</dbReference>
<dbReference type="EMBL" id="CP032098">
    <property type="protein sequence ID" value="AXX91957.1"/>
    <property type="molecule type" value="Genomic_DNA"/>
</dbReference>
<dbReference type="PANTHER" id="PTHR47235">
    <property type="entry name" value="BLR6548 PROTEIN"/>
    <property type="match status" value="1"/>
</dbReference>
<dbReference type="Proteomes" id="UP000221222">
    <property type="component" value="Unassembled WGS sequence"/>
</dbReference>
<dbReference type="PANTHER" id="PTHR47235:SF1">
    <property type="entry name" value="BLR6548 PROTEIN"/>
    <property type="match status" value="1"/>
</dbReference>
<evidence type="ECO:0000313" key="5">
    <source>
        <dbReference type="EMBL" id="PHO18361.1"/>
    </source>
</evidence>
<feature type="domain" description="Leucine-binding protein" evidence="3">
    <location>
        <begin position="29"/>
        <end position="371"/>
    </location>
</feature>
<evidence type="ECO:0000259" key="3">
    <source>
        <dbReference type="Pfam" id="PF13458"/>
    </source>
</evidence>
<dbReference type="Pfam" id="PF13458">
    <property type="entry name" value="Peripla_BP_6"/>
    <property type="match status" value="1"/>
</dbReference>
<dbReference type="Gene3D" id="3.40.50.2300">
    <property type="match status" value="2"/>
</dbReference>
<dbReference type="CDD" id="cd19978">
    <property type="entry name" value="PBP1_ABC_ligand_binding-like"/>
    <property type="match status" value="1"/>
</dbReference>
<sequence length="379" mass="43668">MAKRLFILISILTVLYLFFKDKEYRDTQIVLGGSIPKTGIVKEWGKSVLIGANAYFNYANENNLIPNRKIKYITYDDKYEPKLTANNTKKLLYQDNAFALFGYVGTSTVKNILNLLLEDNIPFIAPFTGASFLRKSHENNFINFRASYEQEIESIIKYLHYSKKITRFAVFYQNDDFGEEGYVSVIKSLKKRELKLIAEGSYKRNTLSIGHAFNEIKDASPQAIIMIGANKANTLFIKKAKHNKNFKNTLFCNISFGDANAMIDELGENTNNLIFSEVVPDYNDTSIPIVKEYHEIVSKYYKDFKPGFISLEAYLSAKIIVTGLKNVNGSLTRRRFLKTMKFIPKDTLKGIPINLKNKQYLNNVYLFTYKNNKFEEIKK</sequence>
<evidence type="ECO:0000313" key="6">
    <source>
        <dbReference type="Proteomes" id="UP000221222"/>
    </source>
</evidence>
<dbReference type="InterPro" id="IPR028081">
    <property type="entry name" value="Leu-bd"/>
</dbReference>
<dbReference type="EMBL" id="NXFY01000007">
    <property type="protein sequence ID" value="PHO18361.1"/>
    <property type="molecule type" value="Genomic_DNA"/>
</dbReference>
<dbReference type="AlphaFoldDB" id="A0A2G1DIS4"/>
<dbReference type="SUPFAM" id="SSF53822">
    <property type="entry name" value="Periplasmic binding protein-like I"/>
    <property type="match status" value="1"/>
</dbReference>
<accession>A0A2G1DIS4</accession>
<reference evidence="4 7" key="2">
    <citation type="submission" date="2018-08" db="EMBL/GenBank/DDBJ databases">
        <title>Complete genome of the Arcobacter molluscorum type strain LMG 25693.</title>
        <authorList>
            <person name="Miller W.G."/>
            <person name="Yee E."/>
            <person name="Bono J.L."/>
        </authorList>
    </citation>
    <scope>NUCLEOTIDE SEQUENCE [LARGE SCALE GENOMIC DNA]</scope>
    <source>
        <strain evidence="4 7">CECT 7696</strain>
    </source>
</reference>
<evidence type="ECO:0000256" key="1">
    <source>
        <dbReference type="ARBA" id="ARBA00010062"/>
    </source>
</evidence>
<proteinExistence type="inferred from homology"/>
<dbReference type="KEGG" id="amol:AMOL_0968"/>
<protein>
    <submittedName>
        <fullName evidence="5">Amino acid-binding protein</fullName>
    </submittedName>
    <submittedName>
        <fullName evidence="4">Extracellular ligand-binding protein</fullName>
    </submittedName>
</protein>
<evidence type="ECO:0000313" key="4">
    <source>
        <dbReference type="EMBL" id="AXX91957.1"/>
    </source>
</evidence>
<dbReference type="RefSeq" id="WP_099342283.1">
    <property type="nucleotide sequence ID" value="NZ_CP032098.1"/>
</dbReference>
<comment type="similarity">
    <text evidence="1">Belongs to the leucine-binding protein family.</text>
</comment>
<gene>
    <name evidence="4" type="ORF">AMOL_0968</name>
    <name evidence="5" type="ORF">CPU12_06470</name>
</gene>
<evidence type="ECO:0000256" key="2">
    <source>
        <dbReference type="ARBA" id="ARBA00022729"/>
    </source>
</evidence>
<name>A0A2G1DIS4_9BACT</name>
<dbReference type="Proteomes" id="UP000262712">
    <property type="component" value="Chromosome"/>
</dbReference>